<reference evidence="1 2" key="1">
    <citation type="journal article" date="2011" name="PLoS Pathog.">
        <title>Dynamic evolution of pathogenicity revealed by sequencing and comparative genomics of 19 Pseudomonas syringae isolates.</title>
        <authorList>
            <person name="Baltrus D.A."/>
            <person name="Nishimura M.T."/>
            <person name="Romanchuk A."/>
            <person name="Chang J.H."/>
            <person name="Mukhtar M.S."/>
            <person name="Cherkis K."/>
            <person name="Roach J."/>
            <person name="Grant S.R."/>
            <person name="Jones C.D."/>
            <person name="Dangl J.L."/>
        </authorList>
    </citation>
    <scope>NUCLEOTIDE SEQUENCE [LARGE SCALE GENOMIC DNA]</scope>
    <source>
        <strain evidence="1 2">1704B</strain>
    </source>
</reference>
<dbReference type="BioCyc" id="PSYR629263:G11X0-6030-MONOMER"/>
<evidence type="ECO:0000313" key="1">
    <source>
        <dbReference type="EMBL" id="EGH46895.1"/>
    </source>
</evidence>
<dbReference type="Gene3D" id="3.30.390.50">
    <property type="entry name" value="CO dehydrogenase flavoprotein, C-terminal domain"/>
    <property type="match status" value="1"/>
</dbReference>
<name>F3GIJ2_PSESJ</name>
<protein>
    <submittedName>
        <fullName evidence="1">Oxidoreductase</fullName>
    </submittedName>
</protein>
<comment type="caution">
    <text evidence="1">The sequence shown here is derived from an EMBL/GenBank/DDBJ whole genome shotgun (WGS) entry which is preliminary data.</text>
</comment>
<dbReference type="EMBL" id="AEAI01001844">
    <property type="protein sequence ID" value="EGH46895.1"/>
    <property type="molecule type" value="Genomic_DNA"/>
</dbReference>
<evidence type="ECO:0000313" key="2">
    <source>
        <dbReference type="Proteomes" id="UP000004986"/>
    </source>
</evidence>
<dbReference type="HOGENOM" id="CLU_2966571_0_0_6"/>
<organism evidence="1 2">
    <name type="scientific">Pseudomonas syringae pv. pisi str. 1704B</name>
    <dbReference type="NCBI Taxonomy" id="629263"/>
    <lineage>
        <taxon>Bacteria</taxon>
        <taxon>Pseudomonadati</taxon>
        <taxon>Pseudomonadota</taxon>
        <taxon>Gammaproteobacteria</taxon>
        <taxon>Pseudomonadales</taxon>
        <taxon>Pseudomonadaceae</taxon>
        <taxon>Pseudomonas</taxon>
        <taxon>Pseudomonas syringae</taxon>
    </lineage>
</organism>
<keyword evidence="2" id="KW-1185">Reference proteome</keyword>
<dbReference type="AlphaFoldDB" id="F3GIJ2"/>
<feature type="non-terminal residue" evidence="1">
    <location>
        <position position="1"/>
    </location>
</feature>
<dbReference type="Proteomes" id="UP000004986">
    <property type="component" value="Unassembled WGS sequence"/>
</dbReference>
<accession>F3GIJ2</accession>
<sequence>KPWRALDAEQALIGQRADLDTFTKVAALAMKGSRAYEHNAFKIPLGQQVIVRNLRDLTA</sequence>
<dbReference type="SUPFAM" id="SSF55447">
    <property type="entry name" value="CO dehydrogenase flavoprotein C-terminal domain-like"/>
    <property type="match status" value="1"/>
</dbReference>
<dbReference type="InterPro" id="IPR036683">
    <property type="entry name" value="CO_DH_flav_C_dom_sf"/>
</dbReference>
<proteinExistence type="predicted"/>
<gene>
    <name evidence="1" type="ORF">PSYPI_33233</name>
</gene>